<evidence type="ECO:0000313" key="3">
    <source>
        <dbReference type="EMBL" id="EOQ08967.1"/>
    </source>
</evidence>
<dbReference type="InterPro" id="IPR050900">
    <property type="entry name" value="Transposase_IS3/IS150/IS904"/>
</dbReference>
<dbReference type="InterPro" id="IPR001584">
    <property type="entry name" value="Integrase_cat-core"/>
</dbReference>
<evidence type="ECO:0000259" key="2">
    <source>
        <dbReference type="Pfam" id="PF13333"/>
    </source>
</evidence>
<evidence type="ECO:0000256" key="1">
    <source>
        <dbReference type="ARBA" id="ARBA00002286"/>
    </source>
</evidence>
<protein>
    <recommendedName>
        <fullName evidence="2">Integrase catalytic domain-containing protein</fullName>
    </recommendedName>
</protein>
<dbReference type="InterPro" id="IPR036397">
    <property type="entry name" value="RNaseH_sf"/>
</dbReference>
<dbReference type="GO" id="GO:0015074">
    <property type="term" value="P:DNA integration"/>
    <property type="evidence" value="ECO:0007669"/>
    <property type="project" value="InterPro"/>
</dbReference>
<dbReference type="Proteomes" id="UP000014028">
    <property type="component" value="Unassembled WGS sequence"/>
</dbReference>
<dbReference type="SUPFAM" id="SSF53098">
    <property type="entry name" value="Ribonuclease H-like"/>
    <property type="match status" value="1"/>
</dbReference>
<dbReference type="Gene3D" id="3.30.420.10">
    <property type="entry name" value="Ribonuclease H-like superfamily/Ribonuclease H"/>
    <property type="match status" value="1"/>
</dbReference>
<dbReference type="EMBL" id="AHFK01000054">
    <property type="protein sequence ID" value="EOQ08967.1"/>
    <property type="molecule type" value="Genomic_DNA"/>
</dbReference>
<dbReference type="GO" id="GO:0003676">
    <property type="term" value="F:nucleic acid binding"/>
    <property type="evidence" value="ECO:0007669"/>
    <property type="project" value="InterPro"/>
</dbReference>
<dbReference type="Pfam" id="PF13333">
    <property type="entry name" value="rve_2"/>
    <property type="match status" value="1"/>
</dbReference>
<dbReference type="AlphaFoldDB" id="A0A9W5R5P0"/>
<organism evidence="3 4">
    <name type="scientific">Bacillus cereus VD184</name>
    <dbReference type="NCBI Taxonomy" id="1053242"/>
    <lineage>
        <taxon>Bacteria</taxon>
        <taxon>Bacillati</taxon>
        <taxon>Bacillota</taxon>
        <taxon>Bacilli</taxon>
        <taxon>Bacillales</taxon>
        <taxon>Bacillaceae</taxon>
        <taxon>Bacillus</taxon>
        <taxon>Bacillus cereus group</taxon>
    </lineage>
</organism>
<name>A0A9W5R5P0_BACCE</name>
<dbReference type="InterPro" id="IPR012337">
    <property type="entry name" value="RNaseH-like_sf"/>
</dbReference>
<feature type="domain" description="Integrase catalytic" evidence="2">
    <location>
        <begin position="14"/>
        <end position="67"/>
    </location>
</feature>
<comment type="function">
    <text evidence="1">Involved in the transposition of the insertion sequence.</text>
</comment>
<evidence type="ECO:0000313" key="4">
    <source>
        <dbReference type="Proteomes" id="UP000014028"/>
    </source>
</evidence>
<accession>A0A9W5R5P0</accession>
<reference evidence="3 4" key="1">
    <citation type="submission" date="2012-12" db="EMBL/GenBank/DDBJ databases">
        <title>The Genome Sequence of Bacillus cereus VD184.</title>
        <authorList>
            <consortium name="The Broad Institute Genome Sequencing Platform"/>
            <consortium name="The Broad Institute Genome Sequencing Center for Infectious Disease"/>
            <person name="Feldgarden M."/>
            <person name="Van der Auwera G.A."/>
            <person name="Mahillon J."/>
            <person name="Duprez V."/>
            <person name="Timmery S."/>
            <person name="Mattelet C."/>
            <person name="Dierick K."/>
            <person name="Sun M."/>
            <person name="Yu Z."/>
            <person name="Zhu L."/>
            <person name="Hu X."/>
            <person name="Shank E.B."/>
            <person name="Swiecicka I."/>
            <person name="Hansen B.M."/>
            <person name="Andrup L."/>
            <person name="Walker B."/>
            <person name="Young S.K."/>
            <person name="Zeng Q."/>
            <person name="Gargeya S."/>
            <person name="Fitzgerald M."/>
            <person name="Haas B."/>
            <person name="Abouelleil A."/>
            <person name="Alvarado L."/>
            <person name="Arachchi H.M."/>
            <person name="Berlin A.M."/>
            <person name="Chapman S.B."/>
            <person name="Dewar J."/>
            <person name="Goldberg J."/>
            <person name="Griggs A."/>
            <person name="Gujja S."/>
            <person name="Hansen M."/>
            <person name="Howarth C."/>
            <person name="Imamovic A."/>
            <person name="Larimer J."/>
            <person name="McCowan C."/>
            <person name="Murphy C."/>
            <person name="Neiman D."/>
            <person name="Pearson M."/>
            <person name="Priest M."/>
            <person name="Roberts A."/>
            <person name="Saif S."/>
            <person name="Shea T."/>
            <person name="Sisk P."/>
            <person name="Sykes S."/>
            <person name="Wortman J."/>
            <person name="Nusbaum C."/>
            <person name="Birren B."/>
        </authorList>
    </citation>
    <scope>NUCLEOTIDE SEQUENCE [LARGE SCALE GENOMIC DNA]</scope>
    <source>
        <strain evidence="3 4">VD184</strain>
    </source>
</reference>
<dbReference type="PANTHER" id="PTHR46889:SF4">
    <property type="entry name" value="TRANSPOSASE INSO FOR INSERTION SEQUENCE ELEMENT IS911B-RELATED"/>
    <property type="match status" value="1"/>
</dbReference>
<sequence length="78" mass="9480">MSRKGNCYDNAVIESFHSVLKKEWVYPKKYRTREEAKSSIFKYTEVFYNRKRSHSALKYVSPIQFEKRFYEKQQTQAA</sequence>
<proteinExistence type="predicted"/>
<comment type="caution">
    <text evidence="3">The sequence shown here is derived from an EMBL/GenBank/DDBJ whole genome shotgun (WGS) entry which is preliminary data.</text>
</comment>
<gene>
    <name evidence="3" type="ORF">IKC_06390</name>
</gene>
<dbReference type="PANTHER" id="PTHR46889">
    <property type="entry name" value="TRANSPOSASE INSF FOR INSERTION SEQUENCE IS3B-RELATED"/>
    <property type="match status" value="1"/>
</dbReference>